<evidence type="ECO:0000313" key="3">
    <source>
        <dbReference type="Proteomes" id="UP000031737"/>
    </source>
</evidence>
<reference evidence="2 3" key="1">
    <citation type="submission" date="2013-07" db="EMBL/GenBank/DDBJ databases">
        <authorList>
            <person name="Stoco P.H."/>
            <person name="Wagner G."/>
            <person name="Gerber A."/>
            <person name="Zaha A."/>
            <person name="Thompson C."/>
            <person name="Bartholomeu D.C."/>
            <person name="Luckemeyer D.D."/>
            <person name="Bahia D."/>
            <person name="Loreto E."/>
            <person name="Prestes E.B."/>
            <person name="Lima F.M."/>
            <person name="Rodrigues-Luiz G."/>
            <person name="Vallejo G.A."/>
            <person name="Filho J.F."/>
            <person name="Monteiro K.M."/>
            <person name="Tyler K.M."/>
            <person name="de Almeida L.G."/>
            <person name="Ortiz M.F."/>
            <person name="Siervo M.A."/>
            <person name="de Moraes M.H."/>
            <person name="Cunha O.L."/>
            <person name="Mendonca-Neto R."/>
            <person name="Silva R."/>
            <person name="Teixeira S.M."/>
            <person name="Murta S.M."/>
            <person name="Sincero T.C."/>
            <person name="Mendes T.A."/>
            <person name="Urmenyi T.P."/>
            <person name="Silva V.G."/>
            <person name="da Rocha W.D."/>
            <person name="Andersson B."/>
            <person name="Romanha A.J."/>
            <person name="Steindel M."/>
            <person name="de Vasconcelos A.T."/>
            <person name="Grisard E.C."/>
        </authorList>
    </citation>
    <scope>NUCLEOTIDE SEQUENCE [LARGE SCALE GENOMIC DNA]</scope>
    <source>
        <strain evidence="2 3">SC58</strain>
    </source>
</reference>
<dbReference type="EMBL" id="AUPL01006716">
    <property type="protein sequence ID" value="ESL05627.1"/>
    <property type="molecule type" value="Genomic_DNA"/>
</dbReference>
<name>A0A061IXA5_TRYRA</name>
<dbReference type="AlphaFoldDB" id="A0A061IXA5"/>
<organism evidence="2 3">
    <name type="scientific">Trypanosoma rangeli SC58</name>
    <dbReference type="NCBI Taxonomy" id="429131"/>
    <lineage>
        <taxon>Eukaryota</taxon>
        <taxon>Discoba</taxon>
        <taxon>Euglenozoa</taxon>
        <taxon>Kinetoplastea</taxon>
        <taxon>Metakinetoplastina</taxon>
        <taxon>Trypanosomatida</taxon>
        <taxon>Trypanosomatidae</taxon>
        <taxon>Trypanosoma</taxon>
        <taxon>Herpetosoma</taxon>
    </lineage>
</organism>
<evidence type="ECO:0008006" key="4">
    <source>
        <dbReference type="Google" id="ProtNLM"/>
    </source>
</evidence>
<keyword evidence="3" id="KW-1185">Reference proteome</keyword>
<dbReference type="OrthoDB" id="10566171at2759"/>
<comment type="caution">
    <text evidence="2">The sequence shown here is derived from an EMBL/GenBank/DDBJ whole genome shotgun (WGS) entry which is preliminary data.</text>
</comment>
<sequence length="246" mass="28458">MEAMEKQLLDARHWLSTEQSNSQKMLGRMKTLEKDVEQLYQEKEMLQREVKELRCEQAGRSRLYAEERREGELQQLRTELDRVVSEHAAARAATESQLADVRAQNAILLAEKQEYKERIDDKDHQIASLQVVNDVLRRELFELQQKVLSSAPAVSANEGSEHVQRLEATVASLTTELSALERRLSDVSARHQDERNKIIAQFEEEHSRHKAERQECDSLVERMVNELEQLSMDNRSLRAAAALQQL</sequence>
<dbReference type="VEuPathDB" id="TriTrypDB:TRSC58_06716"/>
<dbReference type="Proteomes" id="UP000031737">
    <property type="component" value="Unassembled WGS sequence"/>
</dbReference>
<protein>
    <recommendedName>
        <fullName evidence="4">NUP-1 protein</fullName>
    </recommendedName>
</protein>
<proteinExistence type="predicted"/>
<feature type="coiled-coil region" evidence="1">
    <location>
        <begin position="22"/>
        <end position="240"/>
    </location>
</feature>
<evidence type="ECO:0000313" key="2">
    <source>
        <dbReference type="EMBL" id="ESL05627.1"/>
    </source>
</evidence>
<evidence type="ECO:0000256" key="1">
    <source>
        <dbReference type="SAM" id="Coils"/>
    </source>
</evidence>
<gene>
    <name evidence="2" type="ORF">TRSC58_06716</name>
</gene>
<keyword evidence="1" id="KW-0175">Coiled coil</keyword>
<accession>A0A061IXA5</accession>